<evidence type="ECO:0000256" key="3">
    <source>
        <dbReference type="ARBA" id="ARBA00021563"/>
    </source>
</evidence>
<dbReference type="Pfam" id="PF01203">
    <property type="entry name" value="T2SSN"/>
    <property type="match status" value="1"/>
</dbReference>
<evidence type="ECO:0000256" key="8">
    <source>
        <dbReference type="ARBA" id="ARBA00022927"/>
    </source>
</evidence>
<keyword evidence="6" id="KW-0997">Cell inner membrane</keyword>
<comment type="caution">
    <text evidence="11">The sequence shown here is derived from an EMBL/GenBank/DDBJ whole genome shotgun (WGS) entry which is preliminary data.</text>
</comment>
<dbReference type="InterPro" id="IPR022792">
    <property type="entry name" value="T2SS_protein-GspN"/>
</dbReference>
<keyword evidence="12" id="KW-1185">Reference proteome</keyword>
<evidence type="ECO:0000256" key="5">
    <source>
        <dbReference type="ARBA" id="ARBA00022475"/>
    </source>
</evidence>
<organism evidence="11 12">
    <name type="scientific">Vibrio amylolyticus</name>
    <dbReference type="NCBI Taxonomy" id="2847292"/>
    <lineage>
        <taxon>Bacteria</taxon>
        <taxon>Pseudomonadati</taxon>
        <taxon>Pseudomonadota</taxon>
        <taxon>Gammaproteobacteria</taxon>
        <taxon>Vibrionales</taxon>
        <taxon>Vibrionaceae</taxon>
        <taxon>Vibrio</taxon>
    </lineage>
</organism>
<sequence>MKRIILASLIILMTLLISIVVHMPAQFVLQFAPLPRGLEIQGVQGSVWQGSVKQVSWQGNTFGQLQWTLHPSQLLLGKAQADVRFGQGSAMGLRGRGTIGYGLSGAYASDTIASVPAQFAIDQLSLPLPIDLEGQVELSISKLVVSDLDQPMPTCQQGEGAVVWGGNNVTTPIAELVLGPVVVNIQCQESAVTLKGKQGSEQVSAEFDATLDVNANGQIAYQAKGWFKPESEFPATLSSQLKWLGNPDNQGRYPQSFNGRL</sequence>
<comment type="similarity">
    <text evidence="2">Belongs to the GSP N family.</text>
</comment>
<proteinExistence type="inferred from homology"/>
<dbReference type="Proteomes" id="UP001139559">
    <property type="component" value="Unassembled WGS sequence"/>
</dbReference>
<evidence type="ECO:0000256" key="4">
    <source>
        <dbReference type="ARBA" id="ARBA00022448"/>
    </source>
</evidence>
<evidence type="ECO:0000256" key="7">
    <source>
        <dbReference type="ARBA" id="ARBA00022692"/>
    </source>
</evidence>
<evidence type="ECO:0000313" key="11">
    <source>
        <dbReference type="EMBL" id="MCK6263310.1"/>
    </source>
</evidence>
<accession>A0A9X1XJL6</accession>
<gene>
    <name evidence="11" type="ORF">KP803_08465</name>
</gene>
<evidence type="ECO:0000256" key="1">
    <source>
        <dbReference type="ARBA" id="ARBA00004533"/>
    </source>
</evidence>
<evidence type="ECO:0000256" key="2">
    <source>
        <dbReference type="ARBA" id="ARBA00007208"/>
    </source>
</evidence>
<dbReference type="GO" id="GO:0015628">
    <property type="term" value="P:protein secretion by the type II secretion system"/>
    <property type="evidence" value="ECO:0007669"/>
    <property type="project" value="InterPro"/>
</dbReference>
<dbReference type="GO" id="GO:0015627">
    <property type="term" value="C:type II protein secretion system complex"/>
    <property type="evidence" value="ECO:0007669"/>
    <property type="project" value="InterPro"/>
</dbReference>
<evidence type="ECO:0000256" key="10">
    <source>
        <dbReference type="ARBA" id="ARBA00030772"/>
    </source>
</evidence>
<dbReference type="GO" id="GO:0005886">
    <property type="term" value="C:plasma membrane"/>
    <property type="evidence" value="ECO:0007669"/>
    <property type="project" value="UniProtKB-SubCell"/>
</dbReference>
<evidence type="ECO:0000256" key="6">
    <source>
        <dbReference type="ARBA" id="ARBA00022519"/>
    </source>
</evidence>
<comment type="subcellular location">
    <subcellularLocation>
        <location evidence="1">Cell inner membrane</location>
    </subcellularLocation>
</comment>
<keyword evidence="7" id="KW-0812">Transmembrane</keyword>
<protein>
    <recommendedName>
        <fullName evidence="3">Type II secretion system protein N</fullName>
    </recommendedName>
    <alternativeName>
        <fullName evidence="10">General secretion pathway protein N</fullName>
    </alternativeName>
</protein>
<keyword evidence="9" id="KW-0472">Membrane</keyword>
<evidence type="ECO:0000256" key="9">
    <source>
        <dbReference type="ARBA" id="ARBA00023136"/>
    </source>
</evidence>
<dbReference type="RefSeq" id="WP_248008391.1">
    <property type="nucleotide sequence ID" value="NZ_JAJHVV010000004.1"/>
</dbReference>
<dbReference type="AlphaFoldDB" id="A0A9X1XJL6"/>
<keyword evidence="5" id="KW-1003">Cell membrane</keyword>
<reference evidence="11" key="1">
    <citation type="submission" date="2021-11" db="EMBL/GenBank/DDBJ databases">
        <title>Vibrio ZSDE26 sp. nov. and Vibrio ZSDZ34 sp. nov., isolated from coastal seawater in Qingdao.</title>
        <authorList>
            <person name="Zhang P."/>
        </authorList>
    </citation>
    <scope>NUCLEOTIDE SEQUENCE</scope>
    <source>
        <strain evidence="11">ZSDE26</strain>
    </source>
</reference>
<dbReference type="EMBL" id="JAJHVV010000004">
    <property type="protein sequence ID" value="MCK6263310.1"/>
    <property type="molecule type" value="Genomic_DNA"/>
</dbReference>
<keyword evidence="4" id="KW-0813">Transport</keyword>
<evidence type="ECO:0000313" key="12">
    <source>
        <dbReference type="Proteomes" id="UP001139559"/>
    </source>
</evidence>
<name>A0A9X1XJL6_9VIBR</name>
<keyword evidence="8" id="KW-0653">Protein transport</keyword>